<dbReference type="EC" id="3.1.4.58" evidence="2"/>
<keyword evidence="1 2" id="KW-0378">Hydrolase</keyword>
<evidence type="ECO:0000313" key="4">
    <source>
        <dbReference type="EMBL" id="OHA08545.1"/>
    </source>
</evidence>
<dbReference type="AlphaFoldDB" id="A0A1G2LA93"/>
<evidence type="ECO:0000256" key="2">
    <source>
        <dbReference type="HAMAP-Rule" id="MF_01940"/>
    </source>
</evidence>
<keyword evidence="4" id="KW-0436">Ligase</keyword>
<dbReference type="InterPro" id="IPR014051">
    <property type="entry name" value="Phosphoesterase_HXTX"/>
</dbReference>
<dbReference type="SUPFAM" id="SSF55144">
    <property type="entry name" value="LigT-like"/>
    <property type="match status" value="1"/>
</dbReference>
<dbReference type="GO" id="GO:0016874">
    <property type="term" value="F:ligase activity"/>
    <property type="evidence" value="ECO:0007669"/>
    <property type="project" value="UniProtKB-KW"/>
</dbReference>
<protein>
    <recommendedName>
        <fullName evidence="2">RNA 2',3'-cyclic phosphodiesterase</fullName>
        <shortName evidence="2">RNA 2',3'-CPDase</shortName>
        <ecNumber evidence="2">3.1.4.58</ecNumber>
    </recommendedName>
</protein>
<comment type="function">
    <text evidence="2">Hydrolyzes RNA 2',3'-cyclic phosphodiester to an RNA 2'-phosphomonoester.</text>
</comment>
<comment type="similarity">
    <text evidence="2">Belongs to the 2H phosphoesterase superfamily. ThpR family.</text>
</comment>
<proteinExistence type="inferred from homology"/>
<dbReference type="NCBIfam" id="TIGR02258">
    <property type="entry name" value="2_5_ligase"/>
    <property type="match status" value="1"/>
</dbReference>
<dbReference type="EMBL" id="MHQT01000039">
    <property type="protein sequence ID" value="OHA08545.1"/>
    <property type="molecule type" value="Genomic_DNA"/>
</dbReference>
<organism evidence="4 5">
    <name type="scientific">Candidatus Sungbacteria bacterium RIFCSPLOWO2_01_FULL_60_25</name>
    <dbReference type="NCBI Taxonomy" id="1802281"/>
    <lineage>
        <taxon>Bacteria</taxon>
        <taxon>Candidatus Sungiibacteriota</taxon>
    </lineage>
</organism>
<gene>
    <name evidence="4" type="ORF">A3A44_02930</name>
</gene>
<feature type="short sequence motif" description="HXTX 2" evidence="2">
    <location>
        <begin position="129"/>
        <end position="132"/>
    </location>
</feature>
<sequence length="184" mass="20736">MKRRIFVAIDLPTDLKAEVSKLIQQWRWLPIRWLKPEHWHITVLPPVSLEDEEVAALSELLRLARLGGPFPIVFSNIVLAPPGGPARMVWLEGETPKSLPELRERIGAVWKSDRRLSPFRPETRALSLHVTLARFEPGDLAELEVKTKILGAVKLRFEAADIAVMESRLLPNGAEYQTLATAAL</sequence>
<dbReference type="GO" id="GO:0008664">
    <property type="term" value="F:RNA 2',3'-cyclic 3'-phosphodiesterase activity"/>
    <property type="evidence" value="ECO:0007669"/>
    <property type="project" value="UniProtKB-EC"/>
</dbReference>
<dbReference type="InterPro" id="IPR004175">
    <property type="entry name" value="RNA_CPDase"/>
</dbReference>
<dbReference type="HAMAP" id="MF_01940">
    <property type="entry name" value="RNA_CPDase"/>
    <property type="match status" value="1"/>
</dbReference>
<dbReference type="GO" id="GO:0004113">
    <property type="term" value="F:2',3'-cyclic-nucleotide 3'-phosphodiesterase activity"/>
    <property type="evidence" value="ECO:0007669"/>
    <property type="project" value="InterPro"/>
</dbReference>
<name>A0A1G2LA93_9BACT</name>
<evidence type="ECO:0000256" key="1">
    <source>
        <dbReference type="ARBA" id="ARBA00022801"/>
    </source>
</evidence>
<evidence type="ECO:0000313" key="5">
    <source>
        <dbReference type="Proteomes" id="UP000178977"/>
    </source>
</evidence>
<dbReference type="Proteomes" id="UP000178977">
    <property type="component" value="Unassembled WGS sequence"/>
</dbReference>
<evidence type="ECO:0000259" key="3">
    <source>
        <dbReference type="Pfam" id="PF02834"/>
    </source>
</evidence>
<feature type="short sequence motif" description="HXTX 1" evidence="2">
    <location>
        <begin position="40"/>
        <end position="43"/>
    </location>
</feature>
<accession>A0A1G2LA93</accession>
<dbReference type="Pfam" id="PF02834">
    <property type="entry name" value="LigT_PEase"/>
    <property type="match status" value="1"/>
</dbReference>
<comment type="caution">
    <text evidence="4">The sequence shown here is derived from an EMBL/GenBank/DDBJ whole genome shotgun (WGS) entry which is preliminary data.</text>
</comment>
<dbReference type="Gene3D" id="3.90.1140.10">
    <property type="entry name" value="Cyclic phosphodiesterase"/>
    <property type="match status" value="1"/>
</dbReference>
<dbReference type="PANTHER" id="PTHR35561">
    <property type="entry name" value="RNA 2',3'-CYCLIC PHOSPHODIESTERASE"/>
    <property type="match status" value="1"/>
</dbReference>
<dbReference type="PANTHER" id="PTHR35561:SF1">
    <property type="entry name" value="RNA 2',3'-CYCLIC PHOSPHODIESTERASE"/>
    <property type="match status" value="1"/>
</dbReference>
<feature type="active site" description="Proton acceptor" evidence="2">
    <location>
        <position position="129"/>
    </location>
</feature>
<reference evidence="4 5" key="1">
    <citation type="journal article" date="2016" name="Nat. Commun.">
        <title>Thousands of microbial genomes shed light on interconnected biogeochemical processes in an aquifer system.</title>
        <authorList>
            <person name="Anantharaman K."/>
            <person name="Brown C.T."/>
            <person name="Hug L.A."/>
            <person name="Sharon I."/>
            <person name="Castelle C.J."/>
            <person name="Probst A.J."/>
            <person name="Thomas B.C."/>
            <person name="Singh A."/>
            <person name="Wilkins M.J."/>
            <person name="Karaoz U."/>
            <person name="Brodie E.L."/>
            <person name="Williams K.H."/>
            <person name="Hubbard S.S."/>
            <person name="Banfield J.F."/>
        </authorList>
    </citation>
    <scope>NUCLEOTIDE SEQUENCE [LARGE SCALE GENOMIC DNA]</scope>
</reference>
<dbReference type="InterPro" id="IPR009097">
    <property type="entry name" value="Cyclic_Pdiesterase"/>
</dbReference>
<feature type="active site" description="Proton donor" evidence="2">
    <location>
        <position position="40"/>
    </location>
</feature>
<comment type="catalytic activity">
    <reaction evidence="2">
        <text>a 3'-end 2',3'-cyclophospho-ribonucleotide-RNA + H2O = a 3'-end 2'-phospho-ribonucleotide-RNA + H(+)</text>
        <dbReference type="Rhea" id="RHEA:11828"/>
        <dbReference type="Rhea" id="RHEA-COMP:10464"/>
        <dbReference type="Rhea" id="RHEA-COMP:17353"/>
        <dbReference type="ChEBI" id="CHEBI:15377"/>
        <dbReference type="ChEBI" id="CHEBI:15378"/>
        <dbReference type="ChEBI" id="CHEBI:83064"/>
        <dbReference type="ChEBI" id="CHEBI:173113"/>
        <dbReference type="EC" id="3.1.4.58"/>
    </reaction>
</comment>
<feature type="domain" description="Phosphoesterase HXTX" evidence="3">
    <location>
        <begin position="9"/>
        <end position="90"/>
    </location>
</feature>